<evidence type="ECO:0000256" key="4">
    <source>
        <dbReference type="SAM" id="MobiDB-lite"/>
    </source>
</evidence>
<dbReference type="InterPro" id="IPR006709">
    <property type="entry name" value="SSU_processome_Utp14"/>
</dbReference>
<evidence type="ECO:0000313" key="6">
    <source>
        <dbReference type="EMBL" id="KAA8549150.1"/>
    </source>
</evidence>
<keyword evidence="5" id="KW-0472">Membrane</keyword>
<accession>A0A5J5C4Y5</accession>
<comment type="subcellular location">
    <subcellularLocation>
        <location evidence="1">Nucleus</location>
        <location evidence="1">Nucleolus</location>
    </subcellularLocation>
</comment>
<dbReference type="EMBL" id="CM018031">
    <property type="protein sequence ID" value="KAA8549150.1"/>
    <property type="molecule type" value="Genomic_DNA"/>
</dbReference>
<feature type="region of interest" description="Disordered" evidence="4">
    <location>
        <begin position="1"/>
        <end position="50"/>
    </location>
</feature>
<proteinExistence type="predicted"/>
<evidence type="ECO:0000313" key="7">
    <source>
        <dbReference type="Proteomes" id="UP000325577"/>
    </source>
</evidence>
<evidence type="ECO:0000256" key="3">
    <source>
        <dbReference type="ARBA" id="ARBA00023242"/>
    </source>
</evidence>
<dbReference type="PANTHER" id="PTHR14150:SF12">
    <property type="entry name" value="U3 SMALL NUCLEOLAR RNA-ASSOCIATED PROTEIN 14 HOMOLOG A"/>
    <property type="match status" value="1"/>
</dbReference>
<feature type="transmembrane region" description="Helical" evidence="5">
    <location>
        <begin position="181"/>
        <end position="203"/>
    </location>
</feature>
<organism evidence="6 7">
    <name type="scientific">Nyssa sinensis</name>
    <dbReference type="NCBI Taxonomy" id="561372"/>
    <lineage>
        <taxon>Eukaryota</taxon>
        <taxon>Viridiplantae</taxon>
        <taxon>Streptophyta</taxon>
        <taxon>Embryophyta</taxon>
        <taxon>Tracheophyta</taxon>
        <taxon>Spermatophyta</taxon>
        <taxon>Magnoliopsida</taxon>
        <taxon>eudicotyledons</taxon>
        <taxon>Gunneridae</taxon>
        <taxon>Pentapetalae</taxon>
        <taxon>asterids</taxon>
        <taxon>Cornales</taxon>
        <taxon>Nyssaceae</taxon>
        <taxon>Nyssa</taxon>
    </lineage>
</organism>
<dbReference type="AlphaFoldDB" id="A0A5J5C4Y5"/>
<name>A0A5J5C4Y5_9ASTE</name>
<dbReference type="Proteomes" id="UP000325577">
    <property type="component" value="Linkage Group LG0"/>
</dbReference>
<sequence length="300" mass="35392">MAEKKRKTRDEFKHKKEGGRKQLKSNTLNQEKNTKKNKTGERRKRTGLRLPTALRKELDLINPTIPSNSVEEEIDSDDANHVYEYEEAIPEEEYKKNRRFDPVDNFEYELPRQFEDENVASDDAEEEDIVNFTVENHKGDEVEEEDEVMQGCCKKSLDCPVMLLEVRRGKMLSSYLRNIQSLNIILVVMFWMVMATLAFRTFWTVPSSWKVWFQPGIFHCGGIASELEPRPNFEKKIASLVNDNEVVEAHKKDRARLVELNKIYIEDVKDRQNRLAKMCSLRFHDEMKAKRIKKYQAEER</sequence>
<evidence type="ECO:0000256" key="1">
    <source>
        <dbReference type="ARBA" id="ARBA00004604"/>
    </source>
</evidence>
<protein>
    <submittedName>
        <fullName evidence="6">Uncharacterized protein</fullName>
    </submittedName>
</protein>
<keyword evidence="5" id="KW-0812">Transmembrane</keyword>
<reference evidence="6 7" key="1">
    <citation type="submission" date="2019-09" db="EMBL/GenBank/DDBJ databases">
        <title>A chromosome-level genome assembly of the Chinese tupelo Nyssa sinensis.</title>
        <authorList>
            <person name="Yang X."/>
            <person name="Kang M."/>
            <person name="Yang Y."/>
            <person name="Xiong H."/>
            <person name="Wang M."/>
            <person name="Zhang Z."/>
            <person name="Wang Z."/>
            <person name="Wu H."/>
            <person name="Ma T."/>
            <person name="Liu J."/>
            <person name="Xi Z."/>
        </authorList>
    </citation>
    <scope>NUCLEOTIDE SEQUENCE [LARGE SCALE GENOMIC DNA]</scope>
    <source>
        <strain evidence="6">J267</strain>
        <tissue evidence="6">Leaf</tissue>
    </source>
</reference>
<feature type="compositionally biased region" description="Basic and acidic residues" evidence="4">
    <location>
        <begin position="1"/>
        <end position="14"/>
    </location>
</feature>
<keyword evidence="7" id="KW-1185">Reference proteome</keyword>
<dbReference type="OrthoDB" id="2001734at2759"/>
<evidence type="ECO:0000256" key="5">
    <source>
        <dbReference type="SAM" id="Phobius"/>
    </source>
</evidence>
<keyword evidence="2" id="KW-0597">Phosphoprotein</keyword>
<dbReference type="Pfam" id="PF04615">
    <property type="entry name" value="Utp14"/>
    <property type="match status" value="1"/>
</dbReference>
<dbReference type="PANTHER" id="PTHR14150">
    <property type="entry name" value="U3 SMALL NUCLEOLAR RNA-ASSOCIATED PROTEIN 14"/>
    <property type="match status" value="1"/>
</dbReference>
<keyword evidence="3" id="KW-0539">Nucleus</keyword>
<dbReference type="GO" id="GO:0032040">
    <property type="term" value="C:small-subunit processome"/>
    <property type="evidence" value="ECO:0007669"/>
    <property type="project" value="InterPro"/>
</dbReference>
<dbReference type="GO" id="GO:0006364">
    <property type="term" value="P:rRNA processing"/>
    <property type="evidence" value="ECO:0007669"/>
    <property type="project" value="InterPro"/>
</dbReference>
<keyword evidence="5" id="KW-1133">Transmembrane helix</keyword>
<evidence type="ECO:0000256" key="2">
    <source>
        <dbReference type="ARBA" id="ARBA00022553"/>
    </source>
</evidence>
<gene>
    <name evidence="6" type="ORF">F0562_000834</name>
</gene>